<organism evidence="2 3">
    <name type="scientific">Cutaneotrichosporon spelunceum</name>
    <dbReference type="NCBI Taxonomy" id="1672016"/>
    <lineage>
        <taxon>Eukaryota</taxon>
        <taxon>Fungi</taxon>
        <taxon>Dikarya</taxon>
        <taxon>Basidiomycota</taxon>
        <taxon>Agaricomycotina</taxon>
        <taxon>Tremellomycetes</taxon>
        <taxon>Trichosporonales</taxon>
        <taxon>Trichosporonaceae</taxon>
        <taxon>Cutaneotrichosporon</taxon>
    </lineage>
</organism>
<feature type="compositionally biased region" description="Low complexity" evidence="1">
    <location>
        <begin position="184"/>
        <end position="197"/>
    </location>
</feature>
<proteinExistence type="predicted"/>
<dbReference type="EMBL" id="BTCM01000006">
    <property type="protein sequence ID" value="GMK58599.1"/>
    <property type="molecule type" value="Genomic_DNA"/>
</dbReference>
<dbReference type="AlphaFoldDB" id="A0AAD3YE38"/>
<keyword evidence="3" id="KW-1185">Reference proteome</keyword>
<feature type="region of interest" description="Disordered" evidence="1">
    <location>
        <begin position="125"/>
        <end position="200"/>
    </location>
</feature>
<evidence type="ECO:0000313" key="2">
    <source>
        <dbReference type="EMBL" id="GMK58599.1"/>
    </source>
</evidence>
<feature type="compositionally biased region" description="Polar residues" evidence="1">
    <location>
        <begin position="125"/>
        <end position="138"/>
    </location>
</feature>
<comment type="caution">
    <text evidence="2">The sequence shown here is derived from an EMBL/GenBank/DDBJ whole genome shotgun (WGS) entry which is preliminary data.</text>
</comment>
<reference evidence="2" key="2">
    <citation type="submission" date="2023-06" db="EMBL/GenBank/DDBJ databases">
        <authorList>
            <person name="Kobayashi Y."/>
            <person name="Kayamori A."/>
            <person name="Aoki K."/>
            <person name="Shiwa Y."/>
            <person name="Fujita N."/>
            <person name="Sugita T."/>
            <person name="Iwasaki W."/>
            <person name="Tanaka N."/>
            <person name="Takashima M."/>
        </authorList>
    </citation>
    <scope>NUCLEOTIDE SEQUENCE</scope>
    <source>
        <strain evidence="2">HIS016</strain>
    </source>
</reference>
<accession>A0AAD3YE38</accession>
<reference evidence="2" key="1">
    <citation type="journal article" date="2023" name="BMC Genomics">
        <title>Chromosome-level genome assemblies of Cutaneotrichosporon spp. (Trichosporonales, Basidiomycota) reveal imbalanced evolution between nucleotide sequences and chromosome synteny.</title>
        <authorList>
            <person name="Kobayashi Y."/>
            <person name="Kayamori A."/>
            <person name="Aoki K."/>
            <person name="Shiwa Y."/>
            <person name="Matsutani M."/>
            <person name="Fujita N."/>
            <person name="Sugita T."/>
            <person name="Iwasaki W."/>
            <person name="Tanaka N."/>
            <person name="Takashima M."/>
        </authorList>
    </citation>
    <scope>NUCLEOTIDE SEQUENCE</scope>
    <source>
        <strain evidence="2">HIS016</strain>
    </source>
</reference>
<dbReference type="Proteomes" id="UP001222932">
    <property type="component" value="Unassembled WGS sequence"/>
</dbReference>
<gene>
    <name evidence="2" type="ORF">CspeluHIS016_0600410</name>
</gene>
<evidence type="ECO:0000256" key="1">
    <source>
        <dbReference type="SAM" id="MobiDB-lite"/>
    </source>
</evidence>
<feature type="compositionally biased region" description="Polar residues" evidence="1">
    <location>
        <begin position="174"/>
        <end position="183"/>
    </location>
</feature>
<evidence type="ECO:0000313" key="3">
    <source>
        <dbReference type="Proteomes" id="UP001222932"/>
    </source>
</evidence>
<protein>
    <submittedName>
        <fullName evidence="2">Uncharacterized protein</fullName>
    </submittedName>
</protein>
<name>A0AAD3YE38_9TREE</name>
<sequence length="256" mass="27583">MSPIPETERGPSLASRAFAAILSPFRRRPTEEFETAHIARSTPALLQRRDQTPLDTWHSWGSELSIASKLADDTRHLSPTAAGQRRLRRSLSGTLVKRVRTPSVMASIAPQVAIDAMLGKPDLGASQTSLGSTSTRPPQISLDFDWGPSASDLPSDALCETLDEPDYPGPPSSYAVSTRPQGLSTSTSSASFTAPTKSKPKLRRLGSRRFLHSVKSGPVPSPLPRIELELVEDGFCVNFAVIEDESVEGKVPGAWA</sequence>